<dbReference type="RefSeq" id="WP_188792192.1">
    <property type="nucleotide sequence ID" value="NZ_BMJV01000014.1"/>
</dbReference>
<accession>A0A8J2ZNQ6</accession>
<sequence length="246" mass="26714">MAAIRLLFLLILCLPATLAEAASILSPSDADRHPLLQQGRPLIAARGGAKTTGPSLFAGRKGGSLFEPVRRQASLPLARSALPLGPLSSRAAMLRKIIARAEAGSAGYDAVQHGATRRPTQRPTDMTIAEIYHWIDRTPGQPHAIGRYQFIPSTLRMLVTRLGLPTATRFTAKVQDQLADLLLLDAGFDAFERGEIGRTTFMNNLAKIWAGLPTSSGRSHYHGYAGNKATMTWTRFEQEMALIFPG</sequence>
<name>A0A8J2ZNQ6_9RHOB</name>
<evidence type="ECO:0008006" key="4">
    <source>
        <dbReference type="Google" id="ProtNLM"/>
    </source>
</evidence>
<evidence type="ECO:0000256" key="1">
    <source>
        <dbReference type="SAM" id="SignalP"/>
    </source>
</evidence>
<evidence type="ECO:0000313" key="3">
    <source>
        <dbReference type="Proteomes" id="UP000617145"/>
    </source>
</evidence>
<dbReference type="EMBL" id="BMJV01000014">
    <property type="protein sequence ID" value="GGG87479.1"/>
    <property type="molecule type" value="Genomic_DNA"/>
</dbReference>
<gene>
    <name evidence="2" type="ORF">GCM10011415_42560</name>
</gene>
<feature type="chain" id="PRO_5035289821" description="Muramidase (Phage lambda lysozyme)" evidence="1">
    <location>
        <begin position="22"/>
        <end position="246"/>
    </location>
</feature>
<dbReference type="SUPFAM" id="SSF53955">
    <property type="entry name" value="Lysozyme-like"/>
    <property type="match status" value="1"/>
</dbReference>
<dbReference type="Proteomes" id="UP000617145">
    <property type="component" value="Unassembled WGS sequence"/>
</dbReference>
<evidence type="ECO:0000313" key="2">
    <source>
        <dbReference type="EMBL" id="GGG87479.1"/>
    </source>
</evidence>
<keyword evidence="3" id="KW-1185">Reference proteome</keyword>
<reference evidence="2" key="1">
    <citation type="journal article" date="2014" name="Int. J. Syst. Evol. Microbiol.">
        <title>Complete genome sequence of Corynebacterium casei LMG S-19264T (=DSM 44701T), isolated from a smear-ripened cheese.</title>
        <authorList>
            <consortium name="US DOE Joint Genome Institute (JGI-PGF)"/>
            <person name="Walter F."/>
            <person name="Albersmeier A."/>
            <person name="Kalinowski J."/>
            <person name="Ruckert C."/>
        </authorList>
    </citation>
    <scope>NUCLEOTIDE SEQUENCE</scope>
    <source>
        <strain evidence="2">CGMCC 1.15762</strain>
    </source>
</reference>
<comment type="caution">
    <text evidence="2">The sequence shown here is derived from an EMBL/GenBank/DDBJ whole genome shotgun (WGS) entry which is preliminary data.</text>
</comment>
<keyword evidence="1" id="KW-0732">Signal</keyword>
<organism evidence="2 3">
    <name type="scientific">Salipiger pallidus</name>
    <dbReference type="NCBI Taxonomy" id="1775170"/>
    <lineage>
        <taxon>Bacteria</taxon>
        <taxon>Pseudomonadati</taxon>
        <taxon>Pseudomonadota</taxon>
        <taxon>Alphaproteobacteria</taxon>
        <taxon>Rhodobacterales</taxon>
        <taxon>Roseobacteraceae</taxon>
        <taxon>Salipiger</taxon>
    </lineage>
</organism>
<dbReference type="AlphaFoldDB" id="A0A8J2ZNQ6"/>
<proteinExistence type="predicted"/>
<protein>
    <recommendedName>
        <fullName evidence="4">Muramidase (Phage lambda lysozyme)</fullName>
    </recommendedName>
</protein>
<dbReference type="Gene3D" id="1.10.530.10">
    <property type="match status" value="1"/>
</dbReference>
<dbReference type="InterPro" id="IPR023346">
    <property type="entry name" value="Lysozyme-like_dom_sf"/>
</dbReference>
<feature type="signal peptide" evidence="1">
    <location>
        <begin position="1"/>
        <end position="21"/>
    </location>
</feature>
<reference evidence="2" key="2">
    <citation type="submission" date="2020-09" db="EMBL/GenBank/DDBJ databases">
        <authorList>
            <person name="Sun Q."/>
            <person name="Zhou Y."/>
        </authorList>
    </citation>
    <scope>NUCLEOTIDE SEQUENCE</scope>
    <source>
        <strain evidence="2">CGMCC 1.15762</strain>
    </source>
</reference>